<keyword evidence="4" id="KW-1003">Cell membrane</keyword>
<feature type="transmembrane region" description="Helical" evidence="9">
    <location>
        <begin position="282"/>
        <end position="302"/>
    </location>
</feature>
<dbReference type="GO" id="GO:0022857">
    <property type="term" value="F:transmembrane transporter activity"/>
    <property type="evidence" value="ECO:0007669"/>
    <property type="project" value="InterPro"/>
</dbReference>
<evidence type="ECO:0000256" key="3">
    <source>
        <dbReference type="ARBA" id="ARBA00022448"/>
    </source>
</evidence>
<comment type="caution">
    <text evidence="10">The sequence shown here is derived from an EMBL/GenBank/DDBJ whole genome shotgun (WGS) entry which is preliminary data.</text>
</comment>
<evidence type="ECO:0000256" key="6">
    <source>
        <dbReference type="ARBA" id="ARBA00022989"/>
    </source>
</evidence>
<feature type="compositionally biased region" description="Basic and acidic residues" evidence="8">
    <location>
        <begin position="651"/>
        <end position="660"/>
    </location>
</feature>
<feature type="region of interest" description="Disordered" evidence="8">
    <location>
        <begin position="1"/>
        <end position="34"/>
    </location>
</feature>
<comment type="subcellular location">
    <subcellularLocation>
        <location evidence="1">Cell membrane</location>
        <topology evidence="1">Multi-pass membrane protein</topology>
    </subcellularLocation>
</comment>
<feature type="compositionally biased region" description="Gly residues" evidence="8">
    <location>
        <begin position="669"/>
        <end position="680"/>
    </location>
</feature>
<feature type="transmembrane region" description="Helical" evidence="9">
    <location>
        <begin position="402"/>
        <end position="425"/>
    </location>
</feature>
<keyword evidence="3" id="KW-0813">Transport</keyword>
<evidence type="ECO:0000256" key="4">
    <source>
        <dbReference type="ARBA" id="ARBA00022475"/>
    </source>
</evidence>
<feature type="transmembrane region" description="Helical" evidence="9">
    <location>
        <begin position="523"/>
        <end position="543"/>
    </location>
</feature>
<evidence type="ECO:0000313" key="10">
    <source>
        <dbReference type="EMBL" id="GER22390.1"/>
    </source>
</evidence>
<feature type="transmembrane region" description="Helical" evidence="9">
    <location>
        <begin position="314"/>
        <end position="336"/>
    </location>
</feature>
<feature type="transmembrane region" description="Helical" evidence="9">
    <location>
        <begin position="240"/>
        <end position="262"/>
    </location>
</feature>
<feature type="transmembrane region" description="Helical" evidence="9">
    <location>
        <begin position="493"/>
        <end position="511"/>
    </location>
</feature>
<feature type="transmembrane region" description="Helical" evidence="9">
    <location>
        <begin position="370"/>
        <end position="390"/>
    </location>
</feature>
<dbReference type="AlphaFoldDB" id="A0A5A7NNL8"/>
<dbReference type="PANTHER" id="PTHR30047">
    <property type="entry name" value="HIGH-AFFINITY CHOLINE TRANSPORT PROTEIN-RELATED"/>
    <property type="match status" value="1"/>
</dbReference>
<name>A0A5A7NNL8_9MICC</name>
<keyword evidence="6 9" id="KW-1133">Transmembrane helix</keyword>
<evidence type="ECO:0000256" key="2">
    <source>
        <dbReference type="ARBA" id="ARBA00005658"/>
    </source>
</evidence>
<feature type="transmembrane region" description="Helical" evidence="9">
    <location>
        <begin position="138"/>
        <end position="157"/>
    </location>
</feature>
<feature type="transmembrane region" description="Helical" evidence="9">
    <location>
        <begin position="98"/>
        <end position="118"/>
    </location>
</feature>
<keyword evidence="7 9" id="KW-0472">Membrane</keyword>
<dbReference type="GO" id="GO:0005886">
    <property type="term" value="C:plasma membrane"/>
    <property type="evidence" value="ECO:0007669"/>
    <property type="project" value="UniProtKB-SubCell"/>
</dbReference>
<dbReference type="NCBIfam" id="TIGR00842">
    <property type="entry name" value="bcct"/>
    <property type="match status" value="1"/>
</dbReference>
<evidence type="ECO:0000256" key="1">
    <source>
        <dbReference type="ARBA" id="ARBA00004651"/>
    </source>
</evidence>
<accession>A0A5A7NNL8</accession>
<evidence type="ECO:0000256" key="9">
    <source>
        <dbReference type="SAM" id="Phobius"/>
    </source>
</evidence>
<dbReference type="InterPro" id="IPR000060">
    <property type="entry name" value="BCCT_transptr"/>
</dbReference>
<dbReference type="EMBL" id="BKDJ01000003">
    <property type="protein sequence ID" value="GER22390.1"/>
    <property type="molecule type" value="Genomic_DNA"/>
</dbReference>
<reference evidence="10 11" key="1">
    <citation type="submission" date="2019-09" db="EMBL/GenBank/DDBJ databases">
        <title>Arthrobacter zafarii sp. nov., a moderately thermotolerant and halotolerant actinobacterium isolated from Cholistan desert soil of Pakistan.</title>
        <authorList>
            <person name="Amin A."/>
            <person name="Ahmed I."/>
            <person name="Khalid N."/>
            <person name="Schumann P."/>
            <person name="Busse H.J."/>
            <person name="Khan I.U."/>
            <person name="Li S."/>
            <person name="Li W.J."/>
        </authorList>
    </citation>
    <scope>NUCLEOTIDE SEQUENCE [LARGE SCALE GENOMIC DNA]</scope>
    <source>
        <strain evidence="10 11">NCCP-1664</strain>
    </source>
</reference>
<feature type="transmembrane region" description="Helical" evidence="9">
    <location>
        <begin position="60"/>
        <end position="78"/>
    </location>
</feature>
<dbReference type="RefSeq" id="WP_149956030.1">
    <property type="nucleotide sequence ID" value="NZ_BKDJ01000003.1"/>
</dbReference>
<evidence type="ECO:0000313" key="11">
    <source>
        <dbReference type="Proteomes" id="UP000325307"/>
    </source>
</evidence>
<comment type="similarity">
    <text evidence="2">Belongs to the BCCT transporter (TC 2.A.15) family.</text>
</comment>
<feature type="compositionally biased region" description="Polar residues" evidence="8">
    <location>
        <begin position="684"/>
        <end position="693"/>
    </location>
</feature>
<organism evidence="10 11">
    <name type="scientific">Zafaria cholistanensis</name>
    <dbReference type="NCBI Taxonomy" id="1682741"/>
    <lineage>
        <taxon>Bacteria</taxon>
        <taxon>Bacillati</taxon>
        <taxon>Actinomycetota</taxon>
        <taxon>Actinomycetes</taxon>
        <taxon>Micrococcales</taxon>
        <taxon>Micrococcaceae</taxon>
        <taxon>Zafaria</taxon>
    </lineage>
</organism>
<dbReference type="PANTHER" id="PTHR30047:SF7">
    <property type="entry name" value="HIGH-AFFINITY CHOLINE TRANSPORT PROTEIN"/>
    <property type="match status" value="1"/>
</dbReference>
<dbReference type="Pfam" id="PF02028">
    <property type="entry name" value="BCCT"/>
    <property type="match status" value="1"/>
</dbReference>
<feature type="region of interest" description="Disordered" evidence="8">
    <location>
        <begin position="628"/>
        <end position="693"/>
    </location>
</feature>
<keyword evidence="5 9" id="KW-0812">Transmembrane</keyword>
<dbReference type="Proteomes" id="UP000325307">
    <property type="component" value="Unassembled WGS sequence"/>
</dbReference>
<evidence type="ECO:0000256" key="7">
    <source>
        <dbReference type="ARBA" id="ARBA00023136"/>
    </source>
</evidence>
<protein>
    <submittedName>
        <fullName evidence="10">Choline transporter</fullName>
    </submittedName>
</protein>
<proteinExistence type="inferred from homology"/>
<feature type="transmembrane region" description="Helical" evidence="9">
    <location>
        <begin position="457"/>
        <end position="481"/>
    </location>
</feature>
<gene>
    <name evidence="10" type="ORF">NCCP1664_08870</name>
</gene>
<keyword evidence="11" id="KW-1185">Reference proteome</keyword>
<feature type="transmembrane region" description="Helical" evidence="9">
    <location>
        <begin position="192"/>
        <end position="212"/>
    </location>
</feature>
<dbReference type="OrthoDB" id="9775735at2"/>
<sequence length="693" mass="73175">MDAQRPVSKSDQTTAGHPGSPGCPPGGPDTAAPYPHDIHPGLVPGISVDEQRIRYGTDRLVFGVAAALIVAFIAWGTMSTESLKAVSDAALGWVVTNTGWLFNILVAVVLVFLIYLAFSRYGRIPLGVDGEKPEYGTLSWITMMFSAGVGIGIFFFGPYEPLTYFIDPAPGMAEPETREAIHKAMAQTLYHWGLHAWALYALVGAAVAYGAYRRGRVPLMSAILTPVFGKDRAAGLPGRMIDMFAIVATLFGTAASLGIGTLQIGRGVEIVAGIGTLGNTGLVIILTVLTIAFIASAVSGLGRGIRWLSNINMSLALALALFIFIVGPTLFLLNLLPSAVAEYFNDLFAMMGKSASWGAESAEFSQTWTVFYWAWWASWTPFVGIFLARISRGRTLREYIKVTLLVPFAVNVLAFGVFGGTTIWMRMNGAALSTSQSPQDLLFALLAHLPLGQVTPLVAMACIAIFFVTSADSASLVMGGLSQRGKPVPDKKITVFWGLAMTGIAVVMLLVGGSEALTGLQNLVIVSALPFTLILLLMMAAFYKDLRTDPAAIRVEYAQAALENAVKTGIDEHGDRFALAVERAPEGEGAGAEFDSHADEVTGWYRRTDEDGAPVEYDYASGAYADGWTPQSSDTVDNGTAGNGTAGNGTDLDHAARDAAQDTAEAGKGPNGGDASGATGGRAQETTGAGTRG</sequence>
<evidence type="ECO:0000256" key="8">
    <source>
        <dbReference type="SAM" id="MobiDB-lite"/>
    </source>
</evidence>
<evidence type="ECO:0000256" key="5">
    <source>
        <dbReference type="ARBA" id="ARBA00022692"/>
    </source>
</evidence>